<dbReference type="PANTHER" id="PTHR37534">
    <property type="entry name" value="TRANSCRIPTIONAL ACTIVATOR PROTEIN UGA3"/>
    <property type="match status" value="1"/>
</dbReference>
<protein>
    <recommendedName>
        <fullName evidence="7">Zn(2)-C6 fungal-type domain-containing protein</fullName>
    </recommendedName>
</protein>
<feature type="compositionally biased region" description="Low complexity" evidence="6">
    <location>
        <begin position="121"/>
        <end position="130"/>
    </location>
</feature>
<dbReference type="VEuPathDB" id="FungiDB:ASPBRDRAFT_195604"/>
<keyword evidence="4" id="KW-0804">Transcription</keyword>
<dbReference type="InterPro" id="IPR036864">
    <property type="entry name" value="Zn2-C6_fun-type_DNA-bd_sf"/>
</dbReference>
<evidence type="ECO:0000256" key="5">
    <source>
        <dbReference type="ARBA" id="ARBA00023242"/>
    </source>
</evidence>
<sequence length="749" mass="83674">MSSTVASSSGSGRSCGVAIPQGSNDRIVRQYKRSREGCFTCRLRRKKCDENHPRCNSCTSLDITCDYHEPPWWRSLAARDIHKERIKRQIRHSKVIAKQKNLQAFVNRTLSGSKRKRARSRSPSVDASSSGEYTPYLNAPAQPQFESAIDEGQNPWQHPIPSTSYSTLMGGQRLPGQLPLPEMSNTFSQQFPLPGPSQQFYQQLPLESPQQFLGQPLQTPTFPVLQPFPEPVAQQFSPLEPQLFQESSAQQYIQQPPQQLPQQVSEHYSGQQYRQLLPAPSSTQSSNDWTQSLPEGSASQKTSGLENTLTSQKPLSEYLETITVKAAEKPLLHHFVDNVLKLIFPVLDLHPQMAPRSQEILQSLETNKPFFHCSLSVSALHIKTVKASTSFRTEAKIIDDIMRHRYASVSDLCDALNADEHQKVLDATLATILFHCAVGEPDDYLPDIPWFEHFRPVADLVHELGLIEPAPFTPLPFSMSLTTWIDILGATMLGRSPQFSHVYRAKHSEGISSGMRDLMGCDDSVMYLIAEIGCLESLKLNGLGEDALRFHISALTSQLDNTDTEATANPCSRYGIICPEKLTANITAVFRAAARVYLCTLAPGFERSNPSVATLVQGVVEALHSVPMGPHGYDRSLVWPLLIAGVCSTPESEFRKTLAHRASELDDGGEYGSFGRMYRVLKETWKLADDPTTSVYDEANYMLPSMNTVLQGLDNMPPPTIGTIGRPIKKQAVHWRSVMFRHGWYWLLL</sequence>
<evidence type="ECO:0000313" key="9">
    <source>
        <dbReference type="Proteomes" id="UP000184499"/>
    </source>
</evidence>
<dbReference type="AlphaFoldDB" id="A0A1L9UML5"/>
<keyword evidence="3" id="KW-0238">DNA-binding</keyword>
<dbReference type="OMA" id="YYHCCLS"/>
<dbReference type="GO" id="GO:0003677">
    <property type="term" value="F:DNA binding"/>
    <property type="evidence" value="ECO:0007669"/>
    <property type="project" value="UniProtKB-KW"/>
</dbReference>
<dbReference type="GO" id="GO:0008270">
    <property type="term" value="F:zinc ion binding"/>
    <property type="evidence" value="ECO:0007669"/>
    <property type="project" value="InterPro"/>
</dbReference>
<organism evidence="8 9">
    <name type="scientific">Aspergillus brasiliensis (strain CBS 101740 / IMI 381727 / IBT 21946)</name>
    <dbReference type="NCBI Taxonomy" id="767769"/>
    <lineage>
        <taxon>Eukaryota</taxon>
        <taxon>Fungi</taxon>
        <taxon>Dikarya</taxon>
        <taxon>Ascomycota</taxon>
        <taxon>Pezizomycotina</taxon>
        <taxon>Eurotiomycetes</taxon>
        <taxon>Eurotiomycetidae</taxon>
        <taxon>Eurotiales</taxon>
        <taxon>Aspergillaceae</taxon>
        <taxon>Aspergillus</taxon>
        <taxon>Aspergillus subgen. Circumdati</taxon>
    </lineage>
</organism>
<dbReference type="EMBL" id="KV878683">
    <property type="protein sequence ID" value="OJJ72963.1"/>
    <property type="molecule type" value="Genomic_DNA"/>
</dbReference>
<feature type="compositionally biased region" description="Polar residues" evidence="6">
    <location>
        <begin position="264"/>
        <end position="309"/>
    </location>
</feature>
<comment type="subcellular location">
    <subcellularLocation>
        <location evidence="1">Nucleus</location>
    </subcellularLocation>
</comment>
<feature type="region of interest" description="Disordered" evidence="6">
    <location>
        <begin position="107"/>
        <end position="138"/>
    </location>
</feature>
<reference evidence="9" key="1">
    <citation type="journal article" date="2017" name="Genome Biol.">
        <title>Comparative genomics reveals high biological diversity and specific adaptations in the industrially and medically important fungal genus Aspergillus.</title>
        <authorList>
            <person name="de Vries R.P."/>
            <person name="Riley R."/>
            <person name="Wiebenga A."/>
            <person name="Aguilar-Osorio G."/>
            <person name="Amillis S."/>
            <person name="Uchima C.A."/>
            <person name="Anderluh G."/>
            <person name="Asadollahi M."/>
            <person name="Askin M."/>
            <person name="Barry K."/>
            <person name="Battaglia E."/>
            <person name="Bayram O."/>
            <person name="Benocci T."/>
            <person name="Braus-Stromeyer S.A."/>
            <person name="Caldana C."/>
            <person name="Canovas D."/>
            <person name="Cerqueira G.C."/>
            <person name="Chen F."/>
            <person name="Chen W."/>
            <person name="Choi C."/>
            <person name="Clum A."/>
            <person name="Dos Santos R.A."/>
            <person name="Damasio A.R."/>
            <person name="Diallinas G."/>
            <person name="Emri T."/>
            <person name="Fekete E."/>
            <person name="Flipphi M."/>
            <person name="Freyberg S."/>
            <person name="Gallo A."/>
            <person name="Gournas C."/>
            <person name="Habgood R."/>
            <person name="Hainaut M."/>
            <person name="Harispe M.L."/>
            <person name="Henrissat B."/>
            <person name="Hilden K.S."/>
            <person name="Hope R."/>
            <person name="Hossain A."/>
            <person name="Karabika E."/>
            <person name="Karaffa L."/>
            <person name="Karanyi Z."/>
            <person name="Krasevec N."/>
            <person name="Kuo A."/>
            <person name="Kusch H."/>
            <person name="LaButti K."/>
            <person name="Lagendijk E.L."/>
            <person name="Lapidus A."/>
            <person name="Levasseur A."/>
            <person name="Lindquist E."/>
            <person name="Lipzen A."/>
            <person name="Logrieco A.F."/>
            <person name="MacCabe A."/>
            <person name="Maekelae M.R."/>
            <person name="Malavazi I."/>
            <person name="Melin P."/>
            <person name="Meyer V."/>
            <person name="Mielnichuk N."/>
            <person name="Miskei M."/>
            <person name="Molnar A.P."/>
            <person name="Mule G."/>
            <person name="Ngan C.Y."/>
            <person name="Orejas M."/>
            <person name="Orosz E."/>
            <person name="Ouedraogo J.P."/>
            <person name="Overkamp K.M."/>
            <person name="Park H.-S."/>
            <person name="Perrone G."/>
            <person name="Piumi F."/>
            <person name="Punt P.J."/>
            <person name="Ram A.F."/>
            <person name="Ramon A."/>
            <person name="Rauscher S."/>
            <person name="Record E."/>
            <person name="Riano-Pachon D.M."/>
            <person name="Robert V."/>
            <person name="Roehrig J."/>
            <person name="Ruller R."/>
            <person name="Salamov A."/>
            <person name="Salih N.S."/>
            <person name="Samson R.A."/>
            <person name="Sandor E."/>
            <person name="Sanguinetti M."/>
            <person name="Schuetze T."/>
            <person name="Sepcic K."/>
            <person name="Shelest E."/>
            <person name="Sherlock G."/>
            <person name="Sophianopoulou V."/>
            <person name="Squina F.M."/>
            <person name="Sun H."/>
            <person name="Susca A."/>
            <person name="Todd R.B."/>
            <person name="Tsang A."/>
            <person name="Unkles S.E."/>
            <person name="van de Wiele N."/>
            <person name="van Rossen-Uffink D."/>
            <person name="Oliveira J.V."/>
            <person name="Vesth T.C."/>
            <person name="Visser J."/>
            <person name="Yu J.-H."/>
            <person name="Zhou M."/>
            <person name="Andersen M.R."/>
            <person name="Archer D.B."/>
            <person name="Baker S.E."/>
            <person name="Benoit I."/>
            <person name="Brakhage A.A."/>
            <person name="Braus G.H."/>
            <person name="Fischer R."/>
            <person name="Frisvad J.C."/>
            <person name="Goldman G.H."/>
            <person name="Houbraken J."/>
            <person name="Oakley B."/>
            <person name="Pocsi I."/>
            <person name="Scazzocchio C."/>
            <person name="Seiboth B."/>
            <person name="vanKuyk P.A."/>
            <person name="Wortman J."/>
            <person name="Dyer P.S."/>
            <person name="Grigoriev I.V."/>
        </authorList>
    </citation>
    <scope>NUCLEOTIDE SEQUENCE [LARGE SCALE GENOMIC DNA]</scope>
    <source>
        <strain evidence="9">CBS 101740 / IMI 381727 / IBT 21946</strain>
    </source>
</reference>
<dbReference type="InterPro" id="IPR001138">
    <property type="entry name" value="Zn2Cys6_DnaBD"/>
</dbReference>
<dbReference type="CDD" id="cd00067">
    <property type="entry name" value="GAL4"/>
    <property type="match status" value="1"/>
</dbReference>
<dbReference type="SUPFAM" id="SSF57701">
    <property type="entry name" value="Zn2/Cys6 DNA-binding domain"/>
    <property type="match status" value="1"/>
</dbReference>
<dbReference type="Proteomes" id="UP000184499">
    <property type="component" value="Unassembled WGS sequence"/>
</dbReference>
<dbReference type="PROSITE" id="PS00463">
    <property type="entry name" value="ZN2_CY6_FUNGAL_1"/>
    <property type="match status" value="1"/>
</dbReference>
<accession>A0A1L9UML5</accession>
<dbReference type="Pfam" id="PF11951">
    <property type="entry name" value="Fungal_trans_2"/>
    <property type="match status" value="1"/>
</dbReference>
<dbReference type="PROSITE" id="PS50048">
    <property type="entry name" value="ZN2_CY6_FUNGAL_2"/>
    <property type="match status" value="1"/>
</dbReference>
<evidence type="ECO:0000256" key="4">
    <source>
        <dbReference type="ARBA" id="ARBA00023163"/>
    </source>
</evidence>
<evidence type="ECO:0000256" key="3">
    <source>
        <dbReference type="ARBA" id="ARBA00023125"/>
    </source>
</evidence>
<dbReference type="OrthoDB" id="5294180at2759"/>
<evidence type="ECO:0000256" key="6">
    <source>
        <dbReference type="SAM" id="MobiDB-lite"/>
    </source>
</evidence>
<name>A0A1L9UML5_ASPBC</name>
<dbReference type="PANTHER" id="PTHR37534:SF12">
    <property type="entry name" value="ZN(2)-C6 FUNGAL-TYPE DOMAIN-CONTAINING PROTEIN"/>
    <property type="match status" value="1"/>
</dbReference>
<feature type="compositionally biased region" description="Low complexity" evidence="6">
    <location>
        <begin position="250"/>
        <end position="263"/>
    </location>
</feature>
<dbReference type="RefSeq" id="XP_067480211.1">
    <property type="nucleotide sequence ID" value="XM_067620885.1"/>
</dbReference>
<evidence type="ECO:0000259" key="7">
    <source>
        <dbReference type="PROSITE" id="PS50048"/>
    </source>
</evidence>
<dbReference type="GO" id="GO:0000981">
    <property type="term" value="F:DNA-binding transcription factor activity, RNA polymerase II-specific"/>
    <property type="evidence" value="ECO:0007669"/>
    <property type="project" value="InterPro"/>
</dbReference>
<dbReference type="SMART" id="SM00066">
    <property type="entry name" value="GAL4"/>
    <property type="match status" value="1"/>
</dbReference>
<gene>
    <name evidence="8" type="ORF">ASPBRDRAFT_195604</name>
</gene>
<dbReference type="InterPro" id="IPR021858">
    <property type="entry name" value="Fun_TF"/>
</dbReference>
<dbReference type="Gene3D" id="4.10.240.10">
    <property type="entry name" value="Zn(2)-C6 fungal-type DNA-binding domain"/>
    <property type="match status" value="1"/>
</dbReference>
<evidence type="ECO:0000256" key="1">
    <source>
        <dbReference type="ARBA" id="ARBA00004123"/>
    </source>
</evidence>
<keyword evidence="2" id="KW-0805">Transcription regulation</keyword>
<evidence type="ECO:0000313" key="8">
    <source>
        <dbReference type="EMBL" id="OJJ72963.1"/>
    </source>
</evidence>
<dbReference type="GeneID" id="93573373"/>
<dbReference type="GO" id="GO:0009893">
    <property type="term" value="P:positive regulation of metabolic process"/>
    <property type="evidence" value="ECO:0007669"/>
    <property type="project" value="UniProtKB-ARBA"/>
</dbReference>
<evidence type="ECO:0000256" key="2">
    <source>
        <dbReference type="ARBA" id="ARBA00023015"/>
    </source>
</evidence>
<dbReference type="STRING" id="767769.A0A1L9UML5"/>
<keyword evidence="5" id="KW-0539">Nucleus</keyword>
<feature type="region of interest" description="Disordered" evidence="6">
    <location>
        <begin position="247"/>
        <end position="309"/>
    </location>
</feature>
<dbReference type="Pfam" id="PF00172">
    <property type="entry name" value="Zn_clus"/>
    <property type="match status" value="1"/>
</dbReference>
<feature type="domain" description="Zn(2)-C6 fungal-type" evidence="7">
    <location>
        <begin position="37"/>
        <end position="67"/>
    </location>
</feature>
<proteinExistence type="predicted"/>
<dbReference type="GO" id="GO:0005634">
    <property type="term" value="C:nucleus"/>
    <property type="evidence" value="ECO:0007669"/>
    <property type="project" value="UniProtKB-SubCell"/>
</dbReference>
<keyword evidence="9" id="KW-1185">Reference proteome</keyword>